<reference evidence="10 11" key="1">
    <citation type="submission" date="2022-03" db="EMBL/GenBank/DDBJ databases">
        <title>Agromyces sp. isolated from the gut of P. brevitarsis seulensis larvae.</title>
        <authorList>
            <person name="Won M."/>
            <person name="Kwon S.-W."/>
        </authorList>
    </citation>
    <scope>NUCLEOTIDE SEQUENCE [LARGE SCALE GENOMIC DNA]</scope>
    <source>
        <strain evidence="10 11">KACC 16215</strain>
    </source>
</reference>
<sequence>MAERGTTGLQPAETAAREVNTRAGRVEQHGTDHIPVIERHGTPRSLFAVWAGSGVTYLYFVLGGILVLLGLDAWQALAVVVAGNLFFIGVGFLAISGPRAGVPSEVITRSFYGVRGNRVVNVVLGWLIGVLYEAINLSVGALVGFTLVRWFAPDAPDAVMAAIVIGLALLTFTISVYGHATILKISGWVMWALLAGIAVLAWFVLTNADLTYVPDGGVLEGVELWAAAAAGFTIIASAPLSWLVGADYSRYLPERSSPAKVAFWTALGGFLPAVVIGSLGVLAGTVVDMSVPEESMAEIVPAWFYPIFLLVVVIGSITNNALTAYSTGLALMASGIQWKRSVTVVFDAVIAVALTLYALFVSDFLGTVSGLLEISIAVLAPALGIYVVDILLRRNRYDGIALQDESRDGPNWYSAGWNPAGCIALGVGSVVTALCVNTTFYTGPIAAALGGADVSPFVGVLLGGGLYAVLAPRTIRRSAAALPSGTHEVPATRAERVGASE</sequence>
<feature type="transmembrane region" description="Helical" evidence="9">
    <location>
        <begin position="342"/>
        <end position="362"/>
    </location>
</feature>
<keyword evidence="6 7" id="KW-0472">Membrane</keyword>
<proteinExistence type="inferred from homology"/>
<evidence type="ECO:0000256" key="6">
    <source>
        <dbReference type="ARBA" id="ARBA00023136"/>
    </source>
</evidence>
<protein>
    <submittedName>
        <fullName evidence="10">Cytosine permease</fullName>
    </submittedName>
</protein>
<feature type="region of interest" description="Disordered" evidence="8">
    <location>
        <begin position="1"/>
        <end position="24"/>
    </location>
</feature>
<name>A0ABY4AVJ8_9MICO</name>
<dbReference type="RefSeq" id="WP_243569896.1">
    <property type="nucleotide sequence ID" value="NZ_BAAARD010000002.1"/>
</dbReference>
<evidence type="ECO:0000256" key="8">
    <source>
        <dbReference type="SAM" id="MobiDB-lite"/>
    </source>
</evidence>
<feature type="transmembrane region" description="Helical" evidence="9">
    <location>
        <begin position="158"/>
        <end position="178"/>
    </location>
</feature>
<keyword evidence="4 9" id="KW-0812">Transmembrane</keyword>
<evidence type="ECO:0000256" key="2">
    <source>
        <dbReference type="ARBA" id="ARBA00008974"/>
    </source>
</evidence>
<feature type="transmembrane region" description="Helical" evidence="9">
    <location>
        <begin position="185"/>
        <end position="205"/>
    </location>
</feature>
<evidence type="ECO:0000256" key="9">
    <source>
        <dbReference type="SAM" id="Phobius"/>
    </source>
</evidence>
<feature type="transmembrane region" description="Helical" evidence="9">
    <location>
        <begin position="119"/>
        <end position="152"/>
    </location>
</feature>
<comment type="subcellular location">
    <subcellularLocation>
        <location evidence="1">Membrane</location>
        <topology evidence="1">Multi-pass membrane protein</topology>
    </subcellularLocation>
</comment>
<dbReference type="InterPro" id="IPR001248">
    <property type="entry name" value="Pur-cyt_permease"/>
</dbReference>
<feature type="transmembrane region" description="Helical" evidence="9">
    <location>
        <begin position="261"/>
        <end position="283"/>
    </location>
</feature>
<organism evidence="10 11">
    <name type="scientific">Agromyces soli</name>
    <dbReference type="NCBI Taxonomy" id="659012"/>
    <lineage>
        <taxon>Bacteria</taxon>
        <taxon>Bacillati</taxon>
        <taxon>Actinomycetota</taxon>
        <taxon>Actinomycetes</taxon>
        <taxon>Micrococcales</taxon>
        <taxon>Microbacteriaceae</taxon>
        <taxon>Agromyces</taxon>
    </lineage>
</organism>
<evidence type="ECO:0000313" key="11">
    <source>
        <dbReference type="Proteomes" id="UP000831304"/>
    </source>
</evidence>
<gene>
    <name evidence="10" type="ORF">MTP13_04415</name>
</gene>
<evidence type="ECO:0000256" key="1">
    <source>
        <dbReference type="ARBA" id="ARBA00004141"/>
    </source>
</evidence>
<dbReference type="EMBL" id="CP094533">
    <property type="protein sequence ID" value="UOE27035.1"/>
    <property type="molecule type" value="Genomic_DNA"/>
</dbReference>
<dbReference type="PANTHER" id="PTHR31806">
    <property type="entry name" value="PURINE-CYTOSINE PERMEASE FCY2-RELATED"/>
    <property type="match status" value="1"/>
</dbReference>
<feature type="transmembrane region" description="Helical" evidence="9">
    <location>
        <begin position="303"/>
        <end position="322"/>
    </location>
</feature>
<feature type="transmembrane region" description="Helical" evidence="9">
    <location>
        <begin position="445"/>
        <end position="470"/>
    </location>
</feature>
<dbReference type="PIRSF" id="PIRSF002744">
    <property type="entry name" value="Pur-cyt_permease"/>
    <property type="match status" value="1"/>
</dbReference>
<feature type="transmembrane region" description="Helical" evidence="9">
    <location>
        <begin position="374"/>
        <end position="392"/>
    </location>
</feature>
<feature type="transmembrane region" description="Helical" evidence="9">
    <location>
        <begin position="47"/>
        <end position="71"/>
    </location>
</feature>
<evidence type="ECO:0000256" key="7">
    <source>
        <dbReference type="PIRNR" id="PIRNR002744"/>
    </source>
</evidence>
<feature type="transmembrane region" description="Helical" evidence="9">
    <location>
        <begin position="225"/>
        <end position="249"/>
    </location>
</feature>
<keyword evidence="5 9" id="KW-1133">Transmembrane helix</keyword>
<dbReference type="PANTHER" id="PTHR31806:SF1">
    <property type="entry name" value="PURINE-CYTOSINE PERMEASE FCY2-RELATED"/>
    <property type="match status" value="1"/>
</dbReference>
<dbReference type="Pfam" id="PF02133">
    <property type="entry name" value="Transp_cyt_pur"/>
    <property type="match status" value="1"/>
</dbReference>
<dbReference type="Gene3D" id="1.10.4160.10">
    <property type="entry name" value="Hydantoin permease"/>
    <property type="match status" value="1"/>
</dbReference>
<accession>A0ABY4AVJ8</accession>
<keyword evidence="11" id="KW-1185">Reference proteome</keyword>
<evidence type="ECO:0000256" key="3">
    <source>
        <dbReference type="ARBA" id="ARBA00022448"/>
    </source>
</evidence>
<keyword evidence="3 7" id="KW-0813">Transport</keyword>
<evidence type="ECO:0000256" key="4">
    <source>
        <dbReference type="ARBA" id="ARBA00022692"/>
    </source>
</evidence>
<feature type="transmembrane region" description="Helical" evidence="9">
    <location>
        <begin position="412"/>
        <end position="433"/>
    </location>
</feature>
<evidence type="ECO:0000256" key="5">
    <source>
        <dbReference type="ARBA" id="ARBA00022989"/>
    </source>
</evidence>
<dbReference type="InterPro" id="IPR026030">
    <property type="entry name" value="Pur-cyt_permease_Fcy2/21/22"/>
</dbReference>
<feature type="transmembrane region" description="Helical" evidence="9">
    <location>
        <begin position="77"/>
        <end position="98"/>
    </location>
</feature>
<comment type="similarity">
    <text evidence="2 7">Belongs to the purine-cytosine permease (2.A.39) family.</text>
</comment>
<evidence type="ECO:0000313" key="10">
    <source>
        <dbReference type="EMBL" id="UOE27035.1"/>
    </source>
</evidence>
<dbReference type="Proteomes" id="UP000831304">
    <property type="component" value="Chromosome"/>
</dbReference>
<feature type="compositionally biased region" description="Basic and acidic residues" evidence="8">
    <location>
        <begin position="15"/>
        <end position="24"/>
    </location>
</feature>